<gene>
    <name evidence="1" type="ORF">GCM10007418_30480</name>
</gene>
<dbReference type="EMBL" id="BMFF01000007">
    <property type="protein sequence ID" value="GGD09335.1"/>
    <property type="molecule type" value="Genomic_DNA"/>
</dbReference>
<dbReference type="RefSeq" id="WP_150278870.1">
    <property type="nucleotide sequence ID" value="NZ_BMFF01000007.1"/>
</dbReference>
<reference evidence="2" key="1">
    <citation type="journal article" date="2019" name="Int. J. Syst. Evol. Microbiol.">
        <title>The Global Catalogue of Microorganisms (GCM) 10K type strain sequencing project: providing services to taxonomists for standard genome sequencing and annotation.</title>
        <authorList>
            <consortium name="The Broad Institute Genomics Platform"/>
            <consortium name="The Broad Institute Genome Sequencing Center for Infectious Disease"/>
            <person name="Wu L."/>
            <person name="Ma J."/>
        </authorList>
    </citation>
    <scope>NUCLEOTIDE SEQUENCE [LARGE SCALE GENOMIC DNA]</scope>
    <source>
        <strain evidence="2">CGMCC 1.12482</strain>
    </source>
</reference>
<comment type="caution">
    <text evidence="1">The sequence shown here is derived from an EMBL/GenBank/DDBJ whole genome shotgun (WGS) entry which is preliminary data.</text>
</comment>
<keyword evidence="2" id="KW-1185">Reference proteome</keyword>
<evidence type="ECO:0000313" key="1">
    <source>
        <dbReference type="EMBL" id="GGD09335.1"/>
    </source>
</evidence>
<name>A0ABQ1Q0B8_9GAMM</name>
<protein>
    <submittedName>
        <fullName evidence="1">Uncharacterized protein</fullName>
    </submittedName>
</protein>
<proteinExistence type="predicted"/>
<organism evidence="1 2">
    <name type="scientific">Halopseudomonas salina</name>
    <dbReference type="NCBI Taxonomy" id="1323744"/>
    <lineage>
        <taxon>Bacteria</taxon>
        <taxon>Pseudomonadati</taxon>
        <taxon>Pseudomonadota</taxon>
        <taxon>Gammaproteobacteria</taxon>
        <taxon>Pseudomonadales</taxon>
        <taxon>Pseudomonadaceae</taxon>
        <taxon>Halopseudomonas</taxon>
    </lineage>
</organism>
<dbReference type="Proteomes" id="UP000638188">
    <property type="component" value="Unassembled WGS sequence"/>
</dbReference>
<accession>A0ABQ1Q0B8</accession>
<sequence length="85" mass="9099">MNTSTPPSEQALRRVLRYLELSGVTITVDAEKQALALVTQALDADPGDTLAASMGLIPLYFELPRHSAPLPSPPLCRGSLGYGDY</sequence>
<evidence type="ECO:0000313" key="2">
    <source>
        <dbReference type="Proteomes" id="UP000638188"/>
    </source>
</evidence>